<dbReference type="Proteomes" id="UP001146793">
    <property type="component" value="Unassembled WGS sequence"/>
</dbReference>
<accession>A0AAV7Y5V8</accession>
<protein>
    <submittedName>
        <fullName evidence="1">Uncharacterized protein</fullName>
    </submittedName>
</protein>
<evidence type="ECO:0000313" key="2">
    <source>
        <dbReference type="Proteomes" id="UP001146793"/>
    </source>
</evidence>
<name>A0AAV7Y5V8_9EUKA</name>
<comment type="caution">
    <text evidence="1">The sequence shown here is derived from an EMBL/GenBank/DDBJ whole genome shotgun (WGS) entry which is preliminary data.</text>
</comment>
<proteinExistence type="predicted"/>
<dbReference type="Pfam" id="PF09742">
    <property type="entry name" value="Dymeclin"/>
    <property type="match status" value="1"/>
</dbReference>
<gene>
    <name evidence="1" type="ORF">M0812_27588</name>
</gene>
<reference evidence="1" key="1">
    <citation type="submission" date="2022-08" db="EMBL/GenBank/DDBJ databases">
        <title>Novel sulphate-reducing endosymbionts in the free-living metamonad Anaeramoeba.</title>
        <authorList>
            <person name="Jerlstrom-Hultqvist J."/>
            <person name="Cepicka I."/>
            <person name="Gallot-Lavallee L."/>
            <person name="Salas-Leiva D."/>
            <person name="Curtis B.A."/>
            <person name="Zahonova K."/>
            <person name="Pipaliya S."/>
            <person name="Dacks J."/>
            <person name="Roger A.J."/>
        </authorList>
    </citation>
    <scope>NUCLEOTIDE SEQUENCE</scope>
    <source>
        <strain evidence="1">Busselton2</strain>
    </source>
</reference>
<dbReference type="AlphaFoldDB" id="A0AAV7Y5V8"/>
<organism evidence="1 2">
    <name type="scientific">Anaeramoeba flamelloides</name>
    <dbReference type="NCBI Taxonomy" id="1746091"/>
    <lineage>
        <taxon>Eukaryota</taxon>
        <taxon>Metamonada</taxon>
        <taxon>Anaeramoebidae</taxon>
        <taxon>Anaeramoeba</taxon>
    </lineage>
</organism>
<evidence type="ECO:0000313" key="1">
    <source>
        <dbReference type="EMBL" id="KAJ3425153.1"/>
    </source>
</evidence>
<dbReference type="EMBL" id="JANTQA010000070">
    <property type="protein sequence ID" value="KAJ3425153.1"/>
    <property type="molecule type" value="Genomic_DNA"/>
</dbReference>
<sequence>MPKKILSFVSPIDGDTDSKNVYDFPLTNYATFLFLMLVDGYRTIILNKKFTEKYSGITKHYGSMIHYFCNLKNKNNSENSNTISISGPKISYKKFIILINRFYSNDQILYLLFELLESNEKFRKKFSNKGFLDEITLTILDKISNLKQKDDTYIKIIYLRILRYFTLDENFVKNILSSVLIKKFTFANNKKDEKKEKIFKDITENNLIVCMIGEIIYQELEEKKDYQLLNICFEIIYNISRSFKIIQKKASLQLIAIFINILNQFYQSIPKKEISKNQYLFNFFSEQLQKILEIIDILLGMGIKTSQFLIYQLIKNYKNIFFNDFKWIKSKNCKILLSLLHQLKKYCMFINDKIDQKLIQTRIQSQIQEKKQEKRKFIVSENEILDIIQIYPKFLQEITNSIDIKPRFFYKKPPVIFSILLELIWESYINKK</sequence>